<dbReference type="Proteomes" id="UP000034350">
    <property type="component" value="Unassembled WGS sequence"/>
</dbReference>
<keyword evidence="1" id="KW-0479">Metal-binding</keyword>
<keyword evidence="1" id="KW-0863">Zinc-finger</keyword>
<evidence type="ECO:0000313" key="4">
    <source>
        <dbReference type="Proteomes" id="UP000034350"/>
    </source>
</evidence>
<dbReference type="PROSITE" id="PS00028">
    <property type="entry name" value="ZINC_FINGER_C2H2_1"/>
    <property type="match status" value="1"/>
</dbReference>
<dbReference type="VEuPathDB" id="MicrosporidiaDB:NCER_100484"/>
<dbReference type="EMBL" id="JPQZ01000022">
    <property type="protein sequence ID" value="KKO75412.1"/>
    <property type="molecule type" value="Genomic_DNA"/>
</dbReference>
<dbReference type="RefSeq" id="XP_024331154.1">
    <property type="nucleotide sequence ID" value="XM_024474637.1"/>
</dbReference>
<name>A0A0F9YS88_9MICR</name>
<dbReference type="VEuPathDB" id="MicrosporidiaDB:AAJ76_2200036986"/>
<keyword evidence="4" id="KW-1185">Reference proteome</keyword>
<keyword evidence="1" id="KW-0862">Zinc</keyword>
<feature type="domain" description="C2H2-type" evidence="2">
    <location>
        <begin position="154"/>
        <end position="182"/>
    </location>
</feature>
<dbReference type="InterPro" id="IPR013087">
    <property type="entry name" value="Znf_C2H2_type"/>
</dbReference>
<organism evidence="3 4">
    <name type="scientific">Vairimorpha ceranae</name>
    <dbReference type="NCBI Taxonomy" id="40302"/>
    <lineage>
        <taxon>Eukaryota</taxon>
        <taxon>Fungi</taxon>
        <taxon>Fungi incertae sedis</taxon>
        <taxon>Microsporidia</taxon>
        <taxon>Nosematidae</taxon>
        <taxon>Vairimorpha</taxon>
    </lineage>
</organism>
<evidence type="ECO:0000313" key="3">
    <source>
        <dbReference type="EMBL" id="KKO75412.1"/>
    </source>
</evidence>
<dbReference type="AlphaFoldDB" id="A0A0F9YS88"/>
<reference evidence="3 4" key="1">
    <citation type="journal article" date="2015" name="Environ. Microbiol.">
        <title>Genome analyses suggest the presence of polyploidy and recent human-driven expansions in eight global populations of the honeybee pathogen Nosema ceranae.</title>
        <authorList>
            <person name="Pelin A."/>
            <person name="Selman M."/>
            <person name="Aris-Brosou S."/>
            <person name="Farinelli L."/>
            <person name="Corradi N."/>
        </authorList>
    </citation>
    <scope>NUCLEOTIDE SEQUENCE [LARGE SCALE GENOMIC DNA]</scope>
    <source>
        <strain evidence="3 4">PA08 1199</strain>
    </source>
</reference>
<comment type="caution">
    <text evidence="3">The sequence shown here is derived from an EMBL/GenBank/DDBJ whole genome shotgun (WGS) entry which is preliminary data.</text>
</comment>
<dbReference type="InterPro" id="IPR036236">
    <property type="entry name" value="Znf_C2H2_sf"/>
</dbReference>
<dbReference type="PROSITE" id="PS50157">
    <property type="entry name" value="ZINC_FINGER_C2H2_2"/>
    <property type="match status" value="1"/>
</dbReference>
<protein>
    <submittedName>
        <fullName evidence="3">Zinc finger protein</fullName>
    </submittedName>
</protein>
<dbReference type="SUPFAM" id="SSF57667">
    <property type="entry name" value="beta-beta-alpha zinc fingers"/>
    <property type="match status" value="1"/>
</dbReference>
<dbReference type="Gene3D" id="3.30.160.60">
    <property type="entry name" value="Classic Zinc Finger"/>
    <property type="match status" value="1"/>
</dbReference>
<accession>A0A0F9YS88</accession>
<gene>
    <name evidence="3" type="ORF">AAJ76_2200036986</name>
</gene>
<proteinExistence type="predicted"/>
<dbReference type="OrthoDB" id="3269380at2759"/>
<dbReference type="GO" id="GO:0008270">
    <property type="term" value="F:zinc ion binding"/>
    <property type="evidence" value="ECO:0007669"/>
    <property type="project" value="UniProtKB-KW"/>
</dbReference>
<evidence type="ECO:0000256" key="1">
    <source>
        <dbReference type="PROSITE-ProRule" id="PRU00042"/>
    </source>
</evidence>
<dbReference type="SMART" id="SM00355">
    <property type="entry name" value="ZnF_C2H2"/>
    <property type="match status" value="2"/>
</dbReference>
<evidence type="ECO:0000259" key="2">
    <source>
        <dbReference type="PROSITE" id="PS50157"/>
    </source>
</evidence>
<dbReference type="GeneID" id="36319562"/>
<sequence>MIEDNKGVTDKINFLKNDLKDQNISYTTQEYSKMSDKPFKELSNQEEDATLNLLSLMLPQKNKKTNSPLVPSLNFIENIIICDLCDETNIYARIQNLIYSCVSGDLSAFVNCGIHNCSIFNDKILDLNKGDLPTIEDVEKLYKIDMRKNTEHRFICKTCSNEFTTKNGLKYHLKNVHSKHKENIVKPYLCPFKKVCKRKYKNKNGLFYHLEHYHKKDSEDFKTLHNSTILSNMQTKKIKNKK</sequence>